<organism evidence="2 3">
    <name type="scientific">Actinacidiphila acididurans</name>
    <dbReference type="NCBI Taxonomy" id="2784346"/>
    <lineage>
        <taxon>Bacteria</taxon>
        <taxon>Bacillati</taxon>
        <taxon>Actinomycetota</taxon>
        <taxon>Actinomycetes</taxon>
        <taxon>Kitasatosporales</taxon>
        <taxon>Streptomycetaceae</taxon>
        <taxon>Actinacidiphila</taxon>
    </lineage>
</organism>
<comment type="caution">
    <text evidence="2">The sequence shown here is derived from an EMBL/GenBank/DDBJ whole genome shotgun (WGS) entry which is preliminary data.</text>
</comment>
<name>A0ABS2TY55_9ACTN</name>
<keyword evidence="3" id="KW-1185">Reference proteome</keyword>
<reference evidence="2 3" key="1">
    <citation type="submission" date="2021-01" db="EMBL/GenBank/DDBJ databases">
        <title>Streptomyces acididurans sp. nov., isolated from a peat swamp forest soil.</title>
        <authorList>
            <person name="Chantavorakit T."/>
            <person name="Duangmal K."/>
        </authorList>
    </citation>
    <scope>NUCLEOTIDE SEQUENCE [LARGE SCALE GENOMIC DNA]</scope>
    <source>
        <strain evidence="2 3">KK5PA1</strain>
    </source>
</reference>
<proteinExistence type="predicted"/>
<dbReference type="GO" id="GO:0016787">
    <property type="term" value="F:hydrolase activity"/>
    <property type="evidence" value="ECO:0007669"/>
    <property type="project" value="UniProtKB-KW"/>
</dbReference>
<feature type="compositionally biased region" description="Polar residues" evidence="1">
    <location>
        <begin position="243"/>
        <end position="254"/>
    </location>
</feature>
<sequence length="254" mass="28040">MNDGPDFALDGLRPADIDSEQAMDSLWASDLQLIVEHHSPDGSRSYLVAHDTSVTWGTPGQPQLTAIMIARDVQRRTFVLQAGYHAELSFAQAWLIERGCPPDEAITYVGEFMEASDDLTRRVEQKIREAGQRYDVLESWTWDDAPCETWILARDTLAAQNPIRVFLKDADLDAFAYTVREGAFPDEDAAREWLNTRNGPLPPPPEDRGDTTALRTHAALTRSPGTAPLTTACGLDTLPPSPTTAQQPNPGRSL</sequence>
<keyword evidence="2" id="KW-0378">Hydrolase</keyword>
<dbReference type="RefSeq" id="WP_205359879.1">
    <property type="nucleotide sequence ID" value="NZ_JADKYB010000015.1"/>
</dbReference>
<feature type="compositionally biased region" description="Low complexity" evidence="1">
    <location>
        <begin position="211"/>
        <end position="222"/>
    </location>
</feature>
<evidence type="ECO:0000313" key="2">
    <source>
        <dbReference type="EMBL" id="MBM9508017.1"/>
    </source>
</evidence>
<protein>
    <submittedName>
        <fullName evidence="2">Glycosyl hydrolase</fullName>
    </submittedName>
</protein>
<dbReference type="Proteomes" id="UP000749040">
    <property type="component" value="Unassembled WGS sequence"/>
</dbReference>
<evidence type="ECO:0000256" key="1">
    <source>
        <dbReference type="SAM" id="MobiDB-lite"/>
    </source>
</evidence>
<dbReference type="EMBL" id="JADKYB010000015">
    <property type="protein sequence ID" value="MBM9508017.1"/>
    <property type="molecule type" value="Genomic_DNA"/>
</dbReference>
<evidence type="ECO:0000313" key="3">
    <source>
        <dbReference type="Proteomes" id="UP000749040"/>
    </source>
</evidence>
<gene>
    <name evidence="2" type="ORF">ITX44_26395</name>
</gene>
<feature type="region of interest" description="Disordered" evidence="1">
    <location>
        <begin position="195"/>
        <end position="254"/>
    </location>
</feature>
<accession>A0ABS2TY55</accession>